<dbReference type="EMBL" id="JADBGG010000022">
    <property type="protein sequence ID" value="MBE1426198.1"/>
    <property type="molecule type" value="Genomic_DNA"/>
</dbReference>
<proteinExistence type="predicted"/>
<feature type="region of interest" description="Disordered" evidence="1">
    <location>
        <begin position="47"/>
        <end position="75"/>
    </location>
</feature>
<keyword evidence="3" id="KW-1185">Reference proteome</keyword>
<name>A0ABR9H658_9BACT</name>
<dbReference type="RefSeq" id="WP_192624229.1">
    <property type="nucleotide sequence ID" value="NZ_JADBGG010000022.1"/>
</dbReference>
<protein>
    <submittedName>
        <fullName evidence="2">Uncharacterized protein</fullName>
    </submittedName>
</protein>
<feature type="compositionally biased region" description="Basic and acidic residues" evidence="1">
    <location>
        <begin position="8"/>
        <end position="23"/>
    </location>
</feature>
<feature type="non-terminal residue" evidence="2">
    <location>
        <position position="1"/>
    </location>
</feature>
<dbReference type="Proteomes" id="UP000639010">
    <property type="component" value="Unassembled WGS sequence"/>
</dbReference>
<reference evidence="2 3" key="1">
    <citation type="submission" date="2020-10" db="EMBL/GenBank/DDBJ databases">
        <title>Genomic Encyclopedia of Type Strains, Phase IV (KMG-IV): sequencing the most valuable type-strain genomes for metagenomic binning, comparative biology and taxonomic classification.</title>
        <authorList>
            <person name="Goeker M."/>
        </authorList>
    </citation>
    <scope>NUCLEOTIDE SEQUENCE [LARGE SCALE GENOMIC DNA]</scope>
    <source>
        <strain evidence="2 3">DSM 4194</strain>
    </source>
</reference>
<accession>A0ABR9H658</accession>
<feature type="region of interest" description="Disordered" evidence="1">
    <location>
        <begin position="1"/>
        <end position="28"/>
    </location>
</feature>
<comment type="caution">
    <text evidence="2">The sequence shown here is derived from an EMBL/GenBank/DDBJ whole genome shotgun (WGS) entry which is preliminary data.</text>
</comment>
<feature type="compositionally biased region" description="Basic and acidic residues" evidence="1">
    <location>
        <begin position="57"/>
        <end position="70"/>
    </location>
</feature>
<organism evidence="2 3">
    <name type="scientific">Desulfomicrobium macestii</name>
    <dbReference type="NCBI Taxonomy" id="90731"/>
    <lineage>
        <taxon>Bacteria</taxon>
        <taxon>Pseudomonadati</taxon>
        <taxon>Thermodesulfobacteriota</taxon>
        <taxon>Desulfovibrionia</taxon>
        <taxon>Desulfovibrionales</taxon>
        <taxon>Desulfomicrobiaceae</taxon>
        <taxon>Desulfomicrobium</taxon>
    </lineage>
</organism>
<gene>
    <name evidence="2" type="ORF">H4684_002860</name>
</gene>
<evidence type="ECO:0000256" key="1">
    <source>
        <dbReference type="SAM" id="MobiDB-lite"/>
    </source>
</evidence>
<evidence type="ECO:0000313" key="2">
    <source>
        <dbReference type="EMBL" id="MBE1426198.1"/>
    </source>
</evidence>
<sequence>SAALARPDPVRDRTEVPSKKDMDPLLQGDDGTLQRFLFPASRHFQQPGYLKFPANPVRDHHEMPSKKDVDPLLQGDDGTLQRFLFPASRHFHFQHPGQ</sequence>
<evidence type="ECO:0000313" key="3">
    <source>
        <dbReference type="Proteomes" id="UP000639010"/>
    </source>
</evidence>